<dbReference type="EMBL" id="LR796376">
    <property type="protein sequence ID" value="CAB4140456.1"/>
    <property type="molecule type" value="Genomic_DNA"/>
</dbReference>
<proteinExistence type="predicted"/>
<organism evidence="2">
    <name type="scientific">uncultured Caudovirales phage</name>
    <dbReference type="NCBI Taxonomy" id="2100421"/>
    <lineage>
        <taxon>Viruses</taxon>
        <taxon>Duplodnaviria</taxon>
        <taxon>Heunggongvirae</taxon>
        <taxon>Uroviricota</taxon>
        <taxon>Caudoviricetes</taxon>
        <taxon>Peduoviridae</taxon>
        <taxon>Maltschvirus</taxon>
        <taxon>Maltschvirus maltsch</taxon>
    </lineage>
</organism>
<feature type="region of interest" description="Disordered" evidence="1">
    <location>
        <begin position="56"/>
        <end position="75"/>
    </location>
</feature>
<name>A0A6J5M5Q2_9CAUD</name>
<evidence type="ECO:0000256" key="1">
    <source>
        <dbReference type="SAM" id="MobiDB-lite"/>
    </source>
</evidence>
<feature type="compositionally biased region" description="Basic and acidic residues" evidence="1">
    <location>
        <begin position="66"/>
        <end position="75"/>
    </location>
</feature>
<reference evidence="2" key="1">
    <citation type="submission" date="2020-04" db="EMBL/GenBank/DDBJ databases">
        <authorList>
            <person name="Chiriac C."/>
            <person name="Salcher M."/>
            <person name="Ghai R."/>
            <person name="Kavagutti S V."/>
        </authorList>
    </citation>
    <scope>NUCLEOTIDE SEQUENCE</scope>
</reference>
<gene>
    <name evidence="2" type="ORF">UFOVP398_40</name>
</gene>
<accession>A0A6J5M5Q2</accession>
<protein>
    <submittedName>
        <fullName evidence="2">Uncharacterized protein</fullName>
    </submittedName>
</protein>
<evidence type="ECO:0000313" key="2">
    <source>
        <dbReference type="EMBL" id="CAB4140456.1"/>
    </source>
</evidence>
<sequence>MNRFNDAEPGDEEKFFEHTCSVFYDVEPEDEQHVYSVWDDEPLEFEEFRASKIAERDAAEPLGHLSGDKRRQGKD</sequence>